<accession>A0A3R6ZPW6</accession>
<gene>
    <name evidence="1" type="ORF">DYB32_005205</name>
</gene>
<organism evidence="1 2">
    <name type="scientific">Aphanomyces invadans</name>
    <dbReference type="NCBI Taxonomy" id="157072"/>
    <lineage>
        <taxon>Eukaryota</taxon>
        <taxon>Sar</taxon>
        <taxon>Stramenopiles</taxon>
        <taxon>Oomycota</taxon>
        <taxon>Saprolegniomycetes</taxon>
        <taxon>Saprolegniales</taxon>
        <taxon>Verrucalvaceae</taxon>
        <taxon>Aphanomyces</taxon>
    </lineage>
</organism>
<protein>
    <submittedName>
        <fullName evidence="1">Uncharacterized protein</fullName>
    </submittedName>
</protein>
<reference evidence="1 2" key="1">
    <citation type="submission" date="2018-08" db="EMBL/GenBank/DDBJ databases">
        <title>Aphanomyces genome sequencing and annotation.</title>
        <authorList>
            <person name="Minardi D."/>
            <person name="Oidtmann B."/>
            <person name="Van Der Giezen M."/>
            <person name="Studholme D.J."/>
        </authorList>
    </citation>
    <scope>NUCLEOTIDE SEQUENCE [LARGE SCALE GENOMIC DNA]</scope>
    <source>
        <strain evidence="1 2">NJM0002</strain>
    </source>
</reference>
<name>A0A3R6ZPW6_9STRA</name>
<dbReference type="AlphaFoldDB" id="A0A3R6ZPW6"/>
<dbReference type="EMBL" id="QUSY01000450">
    <property type="protein sequence ID" value="RHY29361.1"/>
    <property type="molecule type" value="Genomic_DNA"/>
</dbReference>
<evidence type="ECO:0000313" key="2">
    <source>
        <dbReference type="Proteomes" id="UP000285060"/>
    </source>
</evidence>
<keyword evidence="2" id="KW-1185">Reference proteome</keyword>
<dbReference type="Proteomes" id="UP000285060">
    <property type="component" value="Unassembled WGS sequence"/>
</dbReference>
<dbReference type="VEuPathDB" id="FungiDB:H310_02793"/>
<sequence>MDQRFKNPYGAASAVSEKREVARRKIIGAAVDIQDALVIDCPCTVACDANGVTVLVVLDSGAGQWAVSPTLLARVESFGNFASAVRQLEQSIALGGFLEAMKLTVDCEVKLRLTFNTAEETLVLANLKC</sequence>
<proteinExistence type="predicted"/>
<comment type="caution">
    <text evidence="1">The sequence shown here is derived from an EMBL/GenBank/DDBJ whole genome shotgun (WGS) entry which is preliminary data.</text>
</comment>
<evidence type="ECO:0000313" key="1">
    <source>
        <dbReference type="EMBL" id="RHY29361.1"/>
    </source>
</evidence>